<dbReference type="RefSeq" id="WP_160765428.1">
    <property type="nucleotide sequence ID" value="NZ_WUPT01000003.1"/>
</dbReference>
<evidence type="ECO:0000313" key="2">
    <source>
        <dbReference type="EMBL" id="MXQ09510.1"/>
    </source>
</evidence>
<dbReference type="PANTHER" id="PTHR20935:SF0">
    <property type="entry name" value="SERINE_THREONINE-PROTEIN PHOSPHATASE PGAM5, MITOCHONDRIAL"/>
    <property type="match status" value="1"/>
</dbReference>
<organism evidence="2 3">
    <name type="scientific">Kangsaoukella pontilimi</name>
    <dbReference type="NCBI Taxonomy" id="2691042"/>
    <lineage>
        <taxon>Bacteria</taxon>
        <taxon>Pseudomonadati</taxon>
        <taxon>Pseudomonadota</taxon>
        <taxon>Alphaproteobacteria</taxon>
        <taxon>Rhodobacterales</taxon>
        <taxon>Paracoccaceae</taxon>
        <taxon>Kangsaoukella</taxon>
    </lineage>
</organism>
<dbReference type="SUPFAM" id="SSF53254">
    <property type="entry name" value="Phosphoglycerate mutase-like"/>
    <property type="match status" value="1"/>
</dbReference>
<keyword evidence="1" id="KW-0378">Hydrolase</keyword>
<dbReference type="InterPro" id="IPR029033">
    <property type="entry name" value="His_PPase_superfam"/>
</dbReference>
<dbReference type="EMBL" id="WUPT01000003">
    <property type="protein sequence ID" value="MXQ09510.1"/>
    <property type="molecule type" value="Genomic_DNA"/>
</dbReference>
<gene>
    <name evidence="2" type="ORF">GQ651_16815</name>
</gene>
<evidence type="ECO:0000256" key="1">
    <source>
        <dbReference type="ARBA" id="ARBA00022801"/>
    </source>
</evidence>
<dbReference type="PANTHER" id="PTHR20935">
    <property type="entry name" value="PHOSPHOGLYCERATE MUTASE-RELATED"/>
    <property type="match status" value="1"/>
</dbReference>
<reference evidence="2 3" key="2">
    <citation type="submission" date="2020-03" db="EMBL/GenBank/DDBJ databases">
        <title>Kangsaoukella pontilimi gen. nov., sp. nov., a new member of the family Rhodobacteraceae isolated from a tidal mudflat.</title>
        <authorList>
            <person name="Kim I.S."/>
        </authorList>
    </citation>
    <scope>NUCLEOTIDE SEQUENCE [LARGE SCALE GENOMIC DNA]</scope>
    <source>
        <strain evidence="2 3">GH1-50</strain>
    </source>
</reference>
<evidence type="ECO:0000313" key="3">
    <source>
        <dbReference type="Proteomes" id="UP000480350"/>
    </source>
</evidence>
<dbReference type="Gene3D" id="3.40.50.1240">
    <property type="entry name" value="Phosphoglycerate mutase-like"/>
    <property type="match status" value="1"/>
</dbReference>
<accession>A0A7C9IQP8</accession>
<comment type="caution">
    <text evidence="2">The sequence shown here is derived from an EMBL/GenBank/DDBJ whole genome shotgun (WGS) entry which is preliminary data.</text>
</comment>
<dbReference type="GO" id="GO:0016787">
    <property type="term" value="F:hydrolase activity"/>
    <property type="evidence" value="ECO:0007669"/>
    <property type="project" value="UniProtKB-KW"/>
</dbReference>
<reference evidence="2 3" key="1">
    <citation type="submission" date="2019-12" db="EMBL/GenBank/DDBJ databases">
        <authorList>
            <person name="Lee S.D."/>
        </authorList>
    </citation>
    <scope>NUCLEOTIDE SEQUENCE [LARGE SCALE GENOMIC DNA]</scope>
    <source>
        <strain evidence="2 3">GH1-50</strain>
    </source>
</reference>
<dbReference type="CDD" id="cd07067">
    <property type="entry name" value="HP_PGM_like"/>
    <property type="match status" value="1"/>
</dbReference>
<dbReference type="AlphaFoldDB" id="A0A7C9IQP8"/>
<proteinExistence type="predicted"/>
<dbReference type="Pfam" id="PF00300">
    <property type="entry name" value="His_Phos_1"/>
    <property type="match status" value="1"/>
</dbReference>
<dbReference type="SMART" id="SM00855">
    <property type="entry name" value="PGAM"/>
    <property type="match status" value="1"/>
</dbReference>
<dbReference type="InterPro" id="IPR051021">
    <property type="entry name" value="Mito_Ser/Thr_phosphatase"/>
</dbReference>
<protein>
    <submittedName>
        <fullName evidence="2">Histidine phosphatase family protein</fullName>
    </submittedName>
</protein>
<dbReference type="Proteomes" id="UP000480350">
    <property type="component" value="Unassembled WGS sequence"/>
</dbReference>
<sequence>MGEIILVRHGQANSHATNEADYDRLSPLGHRQAACLGDWMREHGYAFDHVLSGTLRRHRETVAGMGFDAEEDARLNELDYYKLSDDLHRVKGEPHPTGDTFGDHMPKVFAAWAAAEIEGAEPYAAFEARIGEMLTEAAVPGRRLLAVTSGGVIGMVLRHVLGLDLLRMSQVMLPIWNTSIHRLHVRGDEPMLAGYNGIPHLERPDLADYRTYY</sequence>
<dbReference type="InterPro" id="IPR013078">
    <property type="entry name" value="His_Pase_superF_clade-1"/>
</dbReference>
<keyword evidence="3" id="KW-1185">Reference proteome</keyword>
<name>A0A7C9IQP8_9RHOB</name>